<feature type="domain" description="Reverse transcriptase Ty1/copia-type" evidence="1">
    <location>
        <begin position="242"/>
        <end position="424"/>
    </location>
</feature>
<dbReference type="CDD" id="cd09272">
    <property type="entry name" value="RNase_HI_RT_Ty1"/>
    <property type="match status" value="1"/>
</dbReference>
<evidence type="ECO:0000259" key="1">
    <source>
        <dbReference type="Pfam" id="PF07727"/>
    </source>
</evidence>
<gene>
    <name evidence="2" type="ORF">OSB04_020366</name>
</gene>
<dbReference type="Pfam" id="PF14223">
    <property type="entry name" value="Retrotran_gag_2"/>
    <property type="match status" value="1"/>
</dbReference>
<dbReference type="EMBL" id="JARYMX010000005">
    <property type="protein sequence ID" value="KAJ9547823.1"/>
    <property type="molecule type" value="Genomic_DNA"/>
</dbReference>
<dbReference type="InterPro" id="IPR013103">
    <property type="entry name" value="RVT_2"/>
</dbReference>
<dbReference type="AlphaFoldDB" id="A0AA38TBN4"/>
<evidence type="ECO:0000313" key="2">
    <source>
        <dbReference type="EMBL" id="KAJ9547823.1"/>
    </source>
</evidence>
<dbReference type="SUPFAM" id="SSF56672">
    <property type="entry name" value="DNA/RNA polymerases"/>
    <property type="match status" value="1"/>
</dbReference>
<proteinExistence type="predicted"/>
<dbReference type="Proteomes" id="UP001172457">
    <property type="component" value="Chromosome 5"/>
</dbReference>
<protein>
    <recommendedName>
        <fullName evidence="1">Reverse transcriptase Ty1/copia-type domain-containing protein</fullName>
    </recommendedName>
</protein>
<sequence length="655" mass="74026">MANPPKDTYFESGSLAKPPRFNADNFSLWKSRMELFLSGSDPQIPYFLEHGPYVPTSIIPDVAATTTSPAVPERSFVKLVSNWTDEDKCLVNVDTKARSLIAMSLPDEGVDALIDSRKIHLILQYEKFITAKGETLAQTHQRFNCLLIDLKTYDVIYSNLQVITKFMEALPENWENYTMCLKMSKDIKTITLSELYGMMLNHEQTKSLKTNLISDTKDATKGTLTRDGSYHGLTGLRVRHGLEAIRLFLAYAAHMKFQVFQMDVKSAFLNGKLTEEVYVAQPPGFIDPKHPDHVYKLNKALYGLKQAPRAWYETLSTYLISEGFTRGKIDNTLFVKNYKDHVFLAQIYVDDIIFGSTKAKLCKKFESLMRAEYEMSMMGELTYFLGLQLKQSEKGIFISQGKYVREMLAKFELTTCSEMKTPMAPPLKLDKDSNGKPVDVTLYRGMIGSLLYLTASRPDSMYATCLCARYQADPKESHMKAVKLIFRYLKGTPNLGLWYPRDSGFDLTAFLDSDFAGCKIDRKSITGGCQLLGGKLVSWTSKKQNSVSTSTAEAEYVAAGSCCAQVLWMRNQLLDYGFQLSKIPIYCDNTSAIAIANNPVLHSKTKHIEIRYHFIRDHVMNGDVELHFVPTEYINSLISSPNRWTRNGSTNSSAS</sequence>
<organism evidence="2 3">
    <name type="scientific">Centaurea solstitialis</name>
    <name type="common">yellow star-thistle</name>
    <dbReference type="NCBI Taxonomy" id="347529"/>
    <lineage>
        <taxon>Eukaryota</taxon>
        <taxon>Viridiplantae</taxon>
        <taxon>Streptophyta</taxon>
        <taxon>Embryophyta</taxon>
        <taxon>Tracheophyta</taxon>
        <taxon>Spermatophyta</taxon>
        <taxon>Magnoliopsida</taxon>
        <taxon>eudicotyledons</taxon>
        <taxon>Gunneridae</taxon>
        <taxon>Pentapetalae</taxon>
        <taxon>asterids</taxon>
        <taxon>campanulids</taxon>
        <taxon>Asterales</taxon>
        <taxon>Asteraceae</taxon>
        <taxon>Carduoideae</taxon>
        <taxon>Cardueae</taxon>
        <taxon>Centaureinae</taxon>
        <taxon>Centaurea</taxon>
    </lineage>
</organism>
<dbReference type="InterPro" id="IPR043502">
    <property type="entry name" value="DNA/RNA_pol_sf"/>
</dbReference>
<accession>A0AA38TBN4</accession>
<comment type="caution">
    <text evidence="2">The sequence shown here is derived from an EMBL/GenBank/DDBJ whole genome shotgun (WGS) entry which is preliminary data.</text>
</comment>
<reference evidence="2" key="1">
    <citation type="submission" date="2023-03" db="EMBL/GenBank/DDBJ databases">
        <title>Chromosome-scale reference genome and RAD-based genetic map of yellow starthistle (Centaurea solstitialis) reveal putative structural variation and QTLs associated with invader traits.</title>
        <authorList>
            <person name="Reatini B."/>
            <person name="Cang F.A."/>
            <person name="Jiang Q."/>
            <person name="Mckibben M.T.W."/>
            <person name="Barker M.S."/>
            <person name="Rieseberg L.H."/>
            <person name="Dlugosch K.M."/>
        </authorList>
    </citation>
    <scope>NUCLEOTIDE SEQUENCE</scope>
    <source>
        <strain evidence="2">CAN-66</strain>
        <tissue evidence="2">Leaf</tissue>
    </source>
</reference>
<dbReference type="PANTHER" id="PTHR11439:SF495">
    <property type="entry name" value="REVERSE TRANSCRIPTASE, RNA-DEPENDENT DNA POLYMERASE-RELATED"/>
    <property type="match status" value="1"/>
</dbReference>
<dbReference type="PANTHER" id="PTHR11439">
    <property type="entry name" value="GAG-POL-RELATED RETROTRANSPOSON"/>
    <property type="match status" value="1"/>
</dbReference>
<dbReference type="Pfam" id="PF07727">
    <property type="entry name" value="RVT_2"/>
    <property type="match status" value="1"/>
</dbReference>
<name>A0AA38TBN4_9ASTR</name>
<evidence type="ECO:0000313" key="3">
    <source>
        <dbReference type="Proteomes" id="UP001172457"/>
    </source>
</evidence>
<keyword evidence="3" id="KW-1185">Reference proteome</keyword>